<proteinExistence type="predicted"/>
<organism evidence="1 2">
    <name type="scientific">Acetobacter malorum</name>
    <dbReference type="NCBI Taxonomy" id="178901"/>
    <lineage>
        <taxon>Bacteria</taxon>
        <taxon>Pseudomonadati</taxon>
        <taxon>Pseudomonadota</taxon>
        <taxon>Alphaproteobacteria</taxon>
        <taxon>Acetobacterales</taxon>
        <taxon>Acetobacteraceae</taxon>
        <taxon>Acetobacter</taxon>
    </lineage>
</organism>
<reference evidence="2" key="1">
    <citation type="submission" date="2014-06" db="EMBL/GenBank/DDBJ databases">
        <authorList>
            <person name="Winans N.J."/>
            <person name="Newell P.D."/>
            <person name="Douglas A.E."/>
        </authorList>
    </citation>
    <scope>NUCLEOTIDE SEQUENCE [LARGE SCALE GENOMIC DNA]</scope>
    <source>
        <strain evidence="2">DsW_057</strain>
    </source>
</reference>
<sequence>MTDTQDGAPATAGVKAAVVPAATVPGGPLYRVIRPGHGYSIGATISDQSEIKKHGSAIRLFAVPVGSV</sequence>
<dbReference type="RefSeq" id="WP_086653103.1">
    <property type="nucleotide sequence ID" value="NZ_JOPG01000009.1"/>
</dbReference>
<gene>
    <name evidence="1" type="ORF">HK23_14315</name>
</gene>
<comment type="caution">
    <text evidence="1">The sequence shown here is derived from an EMBL/GenBank/DDBJ whole genome shotgun (WGS) entry which is preliminary data.</text>
</comment>
<dbReference type="Proteomes" id="UP000242683">
    <property type="component" value="Unassembled WGS sequence"/>
</dbReference>
<accession>A0A1Y3GAN4</accession>
<name>A0A1Y3GAN4_9PROT</name>
<dbReference type="AlphaFoldDB" id="A0A1Y3GAN4"/>
<dbReference type="OrthoDB" id="9959258at2"/>
<evidence type="ECO:0000313" key="2">
    <source>
        <dbReference type="Proteomes" id="UP000242683"/>
    </source>
</evidence>
<evidence type="ECO:0000313" key="1">
    <source>
        <dbReference type="EMBL" id="OUJ06647.1"/>
    </source>
</evidence>
<dbReference type="EMBL" id="JOPG01000009">
    <property type="protein sequence ID" value="OUJ06647.1"/>
    <property type="molecule type" value="Genomic_DNA"/>
</dbReference>
<protein>
    <submittedName>
        <fullName evidence="1">Uncharacterized protein</fullName>
    </submittedName>
</protein>